<keyword evidence="3" id="KW-1185">Reference proteome</keyword>
<dbReference type="Proteomes" id="UP000054845">
    <property type="component" value="Unassembled WGS sequence"/>
</dbReference>
<accession>A0A0P1BRI6</accession>
<reference evidence="2 3" key="1">
    <citation type="submission" date="2014-09" db="EMBL/GenBank/DDBJ databases">
        <authorList>
            <person name="Magalhaes I.L.F."/>
            <person name="Oliveira U."/>
            <person name="Santos F.R."/>
            <person name="Vidigal T.H.D.A."/>
            <person name="Brescovit A.D."/>
            <person name="Santos A.J."/>
        </authorList>
    </citation>
    <scope>NUCLEOTIDE SEQUENCE [LARGE SCALE GENOMIC DNA]</scope>
</reference>
<feature type="region of interest" description="Disordered" evidence="1">
    <location>
        <begin position="1"/>
        <end position="90"/>
    </location>
</feature>
<feature type="compositionally biased region" description="Polar residues" evidence="1">
    <location>
        <begin position="1"/>
        <end position="16"/>
    </location>
</feature>
<evidence type="ECO:0000313" key="3">
    <source>
        <dbReference type="Proteomes" id="UP000054845"/>
    </source>
</evidence>
<evidence type="ECO:0000313" key="2">
    <source>
        <dbReference type="EMBL" id="CEH19109.1"/>
    </source>
</evidence>
<feature type="compositionally biased region" description="Low complexity" evidence="1">
    <location>
        <begin position="28"/>
        <end position="43"/>
    </location>
</feature>
<protein>
    <submittedName>
        <fullName evidence="2">Uncharacterized protein</fullName>
    </submittedName>
</protein>
<dbReference type="OrthoDB" id="10513390at2759"/>
<organism evidence="2 3">
    <name type="scientific">Ceraceosorus bombacis</name>
    <dbReference type="NCBI Taxonomy" id="401625"/>
    <lineage>
        <taxon>Eukaryota</taxon>
        <taxon>Fungi</taxon>
        <taxon>Dikarya</taxon>
        <taxon>Basidiomycota</taxon>
        <taxon>Ustilaginomycotina</taxon>
        <taxon>Exobasidiomycetes</taxon>
        <taxon>Ceraceosorales</taxon>
        <taxon>Ceraceosoraceae</taxon>
        <taxon>Ceraceosorus</taxon>
    </lineage>
</organism>
<proteinExistence type="predicted"/>
<name>A0A0P1BRI6_9BASI</name>
<dbReference type="EMBL" id="CCYA01000277">
    <property type="protein sequence ID" value="CEH19109.1"/>
    <property type="molecule type" value="Genomic_DNA"/>
</dbReference>
<dbReference type="AlphaFoldDB" id="A0A0P1BRI6"/>
<sequence>MSGISTDHSSGENSQGRRVRARWRGHYSSGSETGSDGEGASSSRSDLSTEPDLSVSSGSDHGRAVSPSDYLPPQDLRLLPPPLEHVPSGLSSTLISGARIHGVGSPPSLHSASSNA</sequence>
<evidence type="ECO:0000256" key="1">
    <source>
        <dbReference type="SAM" id="MobiDB-lite"/>
    </source>
</evidence>